<dbReference type="EMBL" id="MVHP01000002">
    <property type="protein sequence ID" value="ORA68711.1"/>
    <property type="molecule type" value="Genomic_DNA"/>
</dbReference>
<feature type="signal peptide" evidence="1">
    <location>
        <begin position="1"/>
        <end position="21"/>
    </location>
</feature>
<dbReference type="OrthoDB" id="4762072at2"/>
<dbReference type="InterPro" id="IPR021417">
    <property type="entry name" value="DUF3060"/>
</dbReference>
<dbReference type="RefSeq" id="WP_046750838.1">
    <property type="nucleotide sequence ID" value="NZ_JBCGVB010000002.1"/>
</dbReference>
<keyword evidence="1" id="KW-0732">Signal</keyword>
<dbReference type="STRING" id="81858.BST23_02455"/>
<evidence type="ECO:0000256" key="1">
    <source>
        <dbReference type="SAM" id="SignalP"/>
    </source>
</evidence>
<dbReference type="Proteomes" id="UP000192772">
    <property type="component" value="Unassembled WGS sequence"/>
</dbReference>
<organism evidence="2 3">
    <name type="scientific">Mycolicibacterium elephantis</name>
    <dbReference type="NCBI Taxonomy" id="81858"/>
    <lineage>
        <taxon>Bacteria</taxon>
        <taxon>Bacillati</taxon>
        <taxon>Actinomycetota</taxon>
        <taxon>Actinomycetes</taxon>
        <taxon>Mycobacteriales</taxon>
        <taxon>Mycobacteriaceae</taxon>
        <taxon>Mycolicibacterium</taxon>
    </lineage>
</organism>
<name>A0A0M2ZL42_9MYCO</name>
<gene>
    <name evidence="2" type="ORF">BST23_02455</name>
</gene>
<comment type="caution">
    <text evidence="2">The sequence shown here is derived from an EMBL/GenBank/DDBJ whole genome shotgun (WGS) entry which is preliminary data.</text>
</comment>
<evidence type="ECO:0000313" key="2">
    <source>
        <dbReference type="EMBL" id="ORA68711.1"/>
    </source>
</evidence>
<reference evidence="2 3" key="1">
    <citation type="submission" date="2017-02" db="EMBL/GenBank/DDBJ databases">
        <title>The new phylogeny of genus Mycobacterium.</title>
        <authorList>
            <person name="Tortoli E."/>
            <person name="Trovato A."/>
            <person name="Cirillo D.M."/>
        </authorList>
    </citation>
    <scope>NUCLEOTIDE SEQUENCE [LARGE SCALE GENOMIC DNA]</scope>
    <source>
        <strain evidence="2 3">FI-09383</strain>
    </source>
</reference>
<dbReference type="Pfam" id="PF11259">
    <property type="entry name" value="DUF3060"/>
    <property type="match status" value="1"/>
</dbReference>
<protein>
    <recommendedName>
        <fullName evidence="4">DUF3060 domain-containing protein</fullName>
    </recommendedName>
</protein>
<evidence type="ECO:0008006" key="4">
    <source>
        <dbReference type="Google" id="ProtNLM"/>
    </source>
</evidence>
<accession>A0A0M2ZL42</accession>
<dbReference type="AlphaFoldDB" id="A0A0M2ZL42"/>
<feature type="chain" id="PRO_5038850612" description="DUF3060 domain-containing protein" evidence="1">
    <location>
        <begin position="22"/>
        <end position="124"/>
    </location>
</feature>
<sequence length="124" mass="13168">MMSTVVARTLTATLLTVPALAVGMPAANAEFGDTHVTGLGITKTIDCQNATLFVNGANNRITALGSCWAVTVQGSSNFVVADNIVNDVTVYGWDQTVLYKNGDPVVWDRGRELGMTNHVDRLVA</sequence>
<proteinExistence type="predicted"/>
<evidence type="ECO:0000313" key="3">
    <source>
        <dbReference type="Proteomes" id="UP000192772"/>
    </source>
</evidence>